<dbReference type="Proteomes" id="UP001218218">
    <property type="component" value="Unassembled WGS sequence"/>
</dbReference>
<name>A0AAD7AMA6_9AGAR</name>
<evidence type="ECO:0000313" key="2">
    <source>
        <dbReference type="EMBL" id="KAJ7362692.1"/>
    </source>
</evidence>
<accession>A0AAD7AMA6</accession>
<feature type="region of interest" description="Disordered" evidence="1">
    <location>
        <begin position="26"/>
        <end position="56"/>
    </location>
</feature>
<reference evidence="2" key="1">
    <citation type="submission" date="2023-03" db="EMBL/GenBank/DDBJ databases">
        <title>Massive genome expansion in bonnet fungi (Mycena s.s.) driven by repeated elements and novel gene families across ecological guilds.</title>
        <authorList>
            <consortium name="Lawrence Berkeley National Laboratory"/>
            <person name="Harder C.B."/>
            <person name="Miyauchi S."/>
            <person name="Viragh M."/>
            <person name="Kuo A."/>
            <person name="Thoen E."/>
            <person name="Andreopoulos B."/>
            <person name="Lu D."/>
            <person name="Skrede I."/>
            <person name="Drula E."/>
            <person name="Henrissat B."/>
            <person name="Morin E."/>
            <person name="Kohler A."/>
            <person name="Barry K."/>
            <person name="LaButti K."/>
            <person name="Morin E."/>
            <person name="Salamov A."/>
            <person name="Lipzen A."/>
            <person name="Mereny Z."/>
            <person name="Hegedus B."/>
            <person name="Baldrian P."/>
            <person name="Stursova M."/>
            <person name="Weitz H."/>
            <person name="Taylor A."/>
            <person name="Grigoriev I.V."/>
            <person name="Nagy L.G."/>
            <person name="Martin F."/>
            <person name="Kauserud H."/>
        </authorList>
    </citation>
    <scope>NUCLEOTIDE SEQUENCE</scope>
    <source>
        <strain evidence="2">CBHHK002</strain>
    </source>
</reference>
<sequence length="125" mass="14128">MTGAKPFMLKTRPPRPKVCRLYAEIEGSRTSLERPTSTPRRRRNRPSPDPYPSDGPGVNYLITRDLVAYPVLTISSCCTIILFRCALDDNHAGTFRLSVSRRSGDAHNTYNELRVYPAEMPKGYP</sequence>
<gene>
    <name evidence="2" type="ORF">DFH08DRAFT_799714</name>
</gene>
<evidence type="ECO:0000256" key="1">
    <source>
        <dbReference type="SAM" id="MobiDB-lite"/>
    </source>
</evidence>
<comment type="caution">
    <text evidence="2">The sequence shown here is derived from an EMBL/GenBank/DDBJ whole genome shotgun (WGS) entry which is preliminary data.</text>
</comment>
<dbReference type="EMBL" id="JARIHO010000004">
    <property type="protein sequence ID" value="KAJ7362692.1"/>
    <property type="molecule type" value="Genomic_DNA"/>
</dbReference>
<proteinExistence type="predicted"/>
<keyword evidence="3" id="KW-1185">Reference proteome</keyword>
<feature type="compositionally biased region" description="Low complexity" evidence="1">
    <location>
        <begin position="28"/>
        <end position="38"/>
    </location>
</feature>
<protein>
    <submittedName>
        <fullName evidence="2">Uncharacterized protein</fullName>
    </submittedName>
</protein>
<organism evidence="2 3">
    <name type="scientific">Mycena albidolilacea</name>
    <dbReference type="NCBI Taxonomy" id="1033008"/>
    <lineage>
        <taxon>Eukaryota</taxon>
        <taxon>Fungi</taxon>
        <taxon>Dikarya</taxon>
        <taxon>Basidiomycota</taxon>
        <taxon>Agaricomycotina</taxon>
        <taxon>Agaricomycetes</taxon>
        <taxon>Agaricomycetidae</taxon>
        <taxon>Agaricales</taxon>
        <taxon>Marasmiineae</taxon>
        <taxon>Mycenaceae</taxon>
        <taxon>Mycena</taxon>
    </lineage>
</organism>
<evidence type="ECO:0000313" key="3">
    <source>
        <dbReference type="Proteomes" id="UP001218218"/>
    </source>
</evidence>
<dbReference type="AlphaFoldDB" id="A0AAD7AMA6"/>